<dbReference type="EMBL" id="CP071090">
    <property type="protein sequence ID" value="QSQ20802.1"/>
    <property type="molecule type" value="Genomic_DNA"/>
</dbReference>
<name>A0ABX7NPM9_9BACT</name>
<dbReference type="InterPro" id="IPR051458">
    <property type="entry name" value="Cyt/Met_Dipeptidase"/>
</dbReference>
<dbReference type="InterPro" id="IPR002933">
    <property type="entry name" value="Peptidase_M20"/>
</dbReference>
<feature type="domain" description="Peptidase M20 dimerisation" evidence="4">
    <location>
        <begin position="213"/>
        <end position="372"/>
    </location>
</feature>
<accession>A0ABX7NPM9</accession>
<organism evidence="5 6">
    <name type="scientific">Pyxidicoccus parkwayensis</name>
    <dbReference type="NCBI Taxonomy" id="2813578"/>
    <lineage>
        <taxon>Bacteria</taxon>
        <taxon>Pseudomonadati</taxon>
        <taxon>Myxococcota</taxon>
        <taxon>Myxococcia</taxon>
        <taxon>Myxococcales</taxon>
        <taxon>Cystobacterineae</taxon>
        <taxon>Myxococcaceae</taxon>
        <taxon>Pyxidicoccus</taxon>
    </lineage>
</organism>
<evidence type="ECO:0000259" key="4">
    <source>
        <dbReference type="Pfam" id="PF07687"/>
    </source>
</evidence>
<keyword evidence="6" id="KW-1185">Reference proteome</keyword>
<dbReference type="Gene3D" id="3.30.70.360">
    <property type="match status" value="1"/>
</dbReference>
<keyword evidence="2" id="KW-0479">Metal-binding</keyword>
<gene>
    <name evidence="5" type="ORF">JY651_37080</name>
</gene>
<dbReference type="PANTHER" id="PTHR43270">
    <property type="entry name" value="BETA-ALA-HIS DIPEPTIDASE"/>
    <property type="match status" value="1"/>
</dbReference>
<dbReference type="Proteomes" id="UP000662747">
    <property type="component" value="Chromosome"/>
</dbReference>
<keyword evidence="3" id="KW-0378">Hydrolase</keyword>
<sequence>MAINVQTATESSDRIWEKEILPALERYIRIPNKSPSFDPDWVKSGHMAAAVQLIADWCRAQAQHLPGLELEVIQLKDEKGNPRTPVIYMEVPGTKGDDTVLLYGHLDKQPEMTGWRQDLTPWTPVREGDKLYGRGGADDGYSAFASLTAIRLLKEQGLPHARCVVLIEACEESGSYDLPAYIEALAPRIGKPSLVVCLDSGCANYEQLWMTTSLRGIVGGNLRVDILTEGVHSGDATGIVPSSYRILRQILSRVEDESTGQIKVQGLHVEIPEARRQQAREAAKVLGDEVYTKFPWVPGARPVSQDGAELVLNRTWRPALAVTGVDGMPPLNNAGNVLRPFTTFKLSMRIPPRLDPKAGMKALKDALEKDPPYGAKVTFEGEKASVGWDAPPLASWLSRAVESASKTFFGQPAMSMGEGGTIPFMGMLGERFPEAQFVITGLLGPGSNAHGPNEFLHIPTGKKLTCSVASIIADHFNR</sequence>
<keyword evidence="1" id="KW-0645">Protease</keyword>
<dbReference type="Pfam" id="PF07687">
    <property type="entry name" value="M20_dimer"/>
    <property type="match status" value="1"/>
</dbReference>
<dbReference type="RefSeq" id="WP_206722382.1">
    <property type="nucleotide sequence ID" value="NZ_CP071090.1"/>
</dbReference>
<evidence type="ECO:0000256" key="1">
    <source>
        <dbReference type="ARBA" id="ARBA00022670"/>
    </source>
</evidence>
<dbReference type="CDD" id="cd05682">
    <property type="entry name" value="M20_dipept_dapE"/>
    <property type="match status" value="1"/>
</dbReference>
<protein>
    <submittedName>
        <fullName evidence="5">M20 family metallopeptidase</fullName>
    </submittedName>
</protein>
<dbReference type="Gene3D" id="3.40.630.10">
    <property type="entry name" value="Zn peptidases"/>
    <property type="match status" value="1"/>
</dbReference>
<reference evidence="5 6" key="1">
    <citation type="submission" date="2021-02" db="EMBL/GenBank/DDBJ databases">
        <title>De Novo genome assembly of isolated myxobacteria.</title>
        <authorList>
            <person name="Stevens D.C."/>
        </authorList>
    </citation>
    <scope>NUCLEOTIDE SEQUENCE [LARGE SCALE GENOMIC DNA]</scope>
    <source>
        <strain evidence="6">SCPEA02</strain>
    </source>
</reference>
<evidence type="ECO:0000256" key="3">
    <source>
        <dbReference type="ARBA" id="ARBA00022801"/>
    </source>
</evidence>
<evidence type="ECO:0000313" key="5">
    <source>
        <dbReference type="EMBL" id="QSQ20802.1"/>
    </source>
</evidence>
<dbReference type="InterPro" id="IPR011650">
    <property type="entry name" value="Peptidase_M20_dimer"/>
</dbReference>
<evidence type="ECO:0000256" key="2">
    <source>
        <dbReference type="ARBA" id="ARBA00022723"/>
    </source>
</evidence>
<evidence type="ECO:0000313" key="6">
    <source>
        <dbReference type="Proteomes" id="UP000662747"/>
    </source>
</evidence>
<dbReference type="PANTHER" id="PTHR43270:SF4">
    <property type="entry name" value="CARNOSINE DIPEPTIDASE 2, ISOFORM A"/>
    <property type="match status" value="1"/>
</dbReference>
<proteinExistence type="predicted"/>
<dbReference type="SUPFAM" id="SSF53187">
    <property type="entry name" value="Zn-dependent exopeptidases"/>
    <property type="match status" value="1"/>
</dbReference>
<dbReference type="Pfam" id="PF01546">
    <property type="entry name" value="Peptidase_M20"/>
    <property type="match status" value="1"/>
</dbReference>